<dbReference type="Pfam" id="PF01144">
    <property type="entry name" value="CoA_trans"/>
    <property type="match status" value="1"/>
</dbReference>
<gene>
    <name evidence="5" type="ORF">ACHAXA_002885</name>
</gene>
<evidence type="ECO:0000313" key="5">
    <source>
        <dbReference type="EMBL" id="KAL3823544.1"/>
    </source>
</evidence>
<comment type="catalytic activity">
    <reaction evidence="3">
        <text>a 3-oxo acid + succinyl-CoA = a 3-oxoacyl-CoA + succinate</text>
        <dbReference type="Rhea" id="RHEA:24564"/>
        <dbReference type="ChEBI" id="CHEBI:30031"/>
        <dbReference type="ChEBI" id="CHEBI:35973"/>
        <dbReference type="ChEBI" id="CHEBI:57292"/>
        <dbReference type="ChEBI" id="CHEBI:90726"/>
        <dbReference type="EC" id="2.8.3.5"/>
    </reaction>
</comment>
<dbReference type="SMART" id="SM00882">
    <property type="entry name" value="CoA_trans"/>
    <property type="match status" value="2"/>
</dbReference>
<evidence type="ECO:0000256" key="3">
    <source>
        <dbReference type="PIRNR" id="PIRNR000858"/>
    </source>
</evidence>
<reference evidence="5 6" key="1">
    <citation type="submission" date="2024-10" db="EMBL/GenBank/DDBJ databases">
        <title>Updated reference genomes for cyclostephanoid diatoms.</title>
        <authorList>
            <person name="Roberts W.R."/>
            <person name="Alverson A.J."/>
        </authorList>
    </citation>
    <scope>NUCLEOTIDE SEQUENCE [LARGE SCALE GENOMIC DNA]</scope>
    <source>
        <strain evidence="5 6">AJA228-03</strain>
    </source>
</reference>
<dbReference type="InterPro" id="IPR014388">
    <property type="entry name" value="3-oxoacid_CoA-transferase"/>
</dbReference>
<comment type="function">
    <text evidence="3">Key enzyme for ketone body catabolism. Transfers the CoA moiety from succinate to acetoacetate. Formation of the enzyme-CoA intermediate proceeds via an unstable anhydride species formed between the carboxylate groups of the enzyme and substrate.</text>
</comment>
<dbReference type="PANTHER" id="PTHR43293:SF1">
    <property type="entry name" value="ACETATE COA-TRANSFERASE YDIF"/>
    <property type="match status" value="1"/>
</dbReference>
<sequence length="571" mass="62056">MRLPHRVVRAFPSSPMKQAARRFAGVRRSKATEVDDAVYRIPNDATITVGGFVAQSCAEYVLEALGRRFSETGSPSNLTLVFGGGPGDYATRGLNHFAQPGMLRRTIGSHYGQTPMLAELALSNEIEAYCVPMGSVSRMVRAAASKSPGHLTTVGLGTMIDPANGGGRLNPRTTEDLIQVVEISGRRYLLYRAIPIDVAIVRGTTGDDRGNVTMEHESLLCDHMIQAMAARSTRGLVIAEVENVVSEHSMRARDVKIPGTMVDCVVARPVEYQSMSFFTASNDAWIGDYHTDDEDRGDDNDGGTMPFALGPRKIIARRAAMEIRPNQVINLGIGMPEGVALVANEESILPFIELTTEPGVHGGVGATGHDFGPGAYPHAFLEMHQQFDFYNGGGLDICFLGNAETDARGNVNVSKVGNKLTGPGGFIDISQCTRRVNFLGTFTAGGLEVNAVDGKLEIAKEGSVKKFVNKIREVTFSGVGANKTITQKVKYITERCVFELDENNQLELVEIAPGIDLDKDIIGQMEFTPKIRQPLRLMDQAIFTDAPMQLRQMNFDDTTRTTNNHRTTSAA</sequence>
<dbReference type="Proteomes" id="UP001530377">
    <property type="component" value="Unassembled WGS sequence"/>
</dbReference>
<dbReference type="EMBL" id="JALLPB020000034">
    <property type="protein sequence ID" value="KAL3823544.1"/>
    <property type="molecule type" value="Genomic_DNA"/>
</dbReference>
<evidence type="ECO:0000313" key="6">
    <source>
        <dbReference type="Proteomes" id="UP001530377"/>
    </source>
</evidence>
<comment type="similarity">
    <text evidence="1 3">Belongs to the 3-oxoacid CoA-transferase family.</text>
</comment>
<comment type="caution">
    <text evidence="5">The sequence shown here is derived from an EMBL/GenBank/DDBJ whole genome shotgun (WGS) entry which is preliminary data.</text>
</comment>
<dbReference type="InterPro" id="IPR037171">
    <property type="entry name" value="NagB/RpiA_transferase-like"/>
</dbReference>
<keyword evidence="6" id="KW-1185">Reference proteome</keyword>
<keyword evidence="2 3" id="KW-0808">Transferase</keyword>
<name>A0ABD3SGA3_9STRA</name>
<proteinExistence type="inferred from homology"/>
<dbReference type="AlphaFoldDB" id="A0ABD3SGA3"/>
<accession>A0ABD3SGA3</accession>
<dbReference type="EC" id="2.8.3.5" evidence="3"/>
<organism evidence="5 6">
    <name type="scientific">Cyclostephanos tholiformis</name>
    <dbReference type="NCBI Taxonomy" id="382380"/>
    <lineage>
        <taxon>Eukaryota</taxon>
        <taxon>Sar</taxon>
        <taxon>Stramenopiles</taxon>
        <taxon>Ochrophyta</taxon>
        <taxon>Bacillariophyta</taxon>
        <taxon>Coscinodiscophyceae</taxon>
        <taxon>Thalassiosirophycidae</taxon>
        <taxon>Stephanodiscales</taxon>
        <taxon>Stephanodiscaceae</taxon>
        <taxon>Cyclostephanos</taxon>
    </lineage>
</organism>
<dbReference type="PIRSF" id="PIRSF000858">
    <property type="entry name" value="SCOT-t"/>
    <property type="match status" value="1"/>
</dbReference>
<dbReference type="Gene3D" id="3.40.1080.10">
    <property type="entry name" value="Glutaconate Coenzyme A-transferase"/>
    <property type="match status" value="2"/>
</dbReference>
<evidence type="ECO:0000256" key="1">
    <source>
        <dbReference type="ARBA" id="ARBA00007154"/>
    </source>
</evidence>
<dbReference type="SUPFAM" id="SSF100950">
    <property type="entry name" value="NagB/RpiA/CoA transferase-like"/>
    <property type="match status" value="2"/>
</dbReference>
<dbReference type="InterPro" id="IPR004165">
    <property type="entry name" value="CoA_trans_fam_I"/>
</dbReference>
<evidence type="ECO:0000256" key="4">
    <source>
        <dbReference type="PIRSR" id="PIRSR000858-1"/>
    </source>
</evidence>
<protein>
    <recommendedName>
        <fullName evidence="3">Succinyl-CoA:3-ketoacid-coenzyme A transferase</fullName>
        <ecNumber evidence="3">2.8.3.5</ecNumber>
    </recommendedName>
</protein>
<feature type="active site" description="5-glutamyl coenzyme A thioester intermediate" evidence="4">
    <location>
        <position position="357"/>
    </location>
</feature>
<comment type="pathway">
    <text evidence="3">Ketone metabolism; succinyl-CoA degradation; acetoacetyl-CoA from succinyl-CoA: step 1/1.</text>
</comment>
<evidence type="ECO:0000256" key="2">
    <source>
        <dbReference type="ARBA" id="ARBA00022679"/>
    </source>
</evidence>
<dbReference type="GO" id="GO:0008260">
    <property type="term" value="F:succinyl-CoA:3-oxo-acid CoA-transferase activity"/>
    <property type="evidence" value="ECO:0007669"/>
    <property type="project" value="UniProtKB-EC"/>
</dbReference>
<keyword evidence="3" id="KW-0496">Mitochondrion</keyword>
<dbReference type="PANTHER" id="PTHR43293">
    <property type="entry name" value="ACETATE COA-TRANSFERASE YDIF"/>
    <property type="match status" value="1"/>
</dbReference>